<evidence type="ECO:0000313" key="1">
    <source>
        <dbReference type="EMBL" id="CAG9183784.1"/>
    </source>
</evidence>
<name>A0ABN7ZDQ1_9BURK</name>
<reference evidence="1 2" key="1">
    <citation type="submission" date="2021-08" db="EMBL/GenBank/DDBJ databases">
        <authorList>
            <person name="Peeters C."/>
        </authorList>
    </citation>
    <scope>NUCLEOTIDE SEQUENCE [LARGE SCALE GENOMIC DNA]</scope>
    <source>
        <strain evidence="1 2">LMG 32289</strain>
    </source>
</reference>
<keyword evidence="2" id="KW-1185">Reference proteome</keyword>
<dbReference type="EMBL" id="CAJZAG010000012">
    <property type="protein sequence ID" value="CAG9183784.1"/>
    <property type="molecule type" value="Genomic_DNA"/>
</dbReference>
<dbReference type="RefSeq" id="WP_223994014.1">
    <property type="nucleotide sequence ID" value="NZ_CAJZAG010000012.1"/>
</dbReference>
<proteinExistence type="predicted"/>
<accession>A0ABN7ZDQ1</accession>
<sequence>MTAPTREQGMTRLRRAKQCSSKQRFADELSAKAWGATRQQATGTPLWVYRCNQCRGYHLTRSDNGPGASVMADLVDPHMPSAAENGCPDYLK</sequence>
<protein>
    <submittedName>
        <fullName evidence="1">Uncharacterized protein</fullName>
    </submittedName>
</protein>
<evidence type="ECO:0000313" key="2">
    <source>
        <dbReference type="Proteomes" id="UP000706525"/>
    </source>
</evidence>
<gene>
    <name evidence="1" type="ORF">LMG32289_05419</name>
</gene>
<organism evidence="1 2">
    <name type="scientific">Cupriavidus pampae</name>
    <dbReference type="NCBI Taxonomy" id="659251"/>
    <lineage>
        <taxon>Bacteria</taxon>
        <taxon>Pseudomonadati</taxon>
        <taxon>Pseudomonadota</taxon>
        <taxon>Betaproteobacteria</taxon>
        <taxon>Burkholderiales</taxon>
        <taxon>Burkholderiaceae</taxon>
        <taxon>Cupriavidus</taxon>
    </lineage>
</organism>
<comment type="caution">
    <text evidence="1">The sequence shown here is derived from an EMBL/GenBank/DDBJ whole genome shotgun (WGS) entry which is preliminary data.</text>
</comment>
<dbReference type="Proteomes" id="UP000706525">
    <property type="component" value="Unassembled WGS sequence"/>
</dbReference>